<proteinExistence type="predicted"/>
<sequence length="80" mass="8171">MKHMAVSAHIEPDTHYEVTPFPGPNSFVSLRVGDGLLALALIAPAGSADALRALATAATEAAGTLDALTIRDGSEVTGRD</sequence>
<keyword evidence="2" id="KW-1185">Reference proteome</keyword>
<evidence type="ECO:0000313" key="2">
    <source>
        <dbReference type="Proteomes" id="UP001431313"/>
    </source>
</evidence>
<name>A0ABT2CMU2_9ACTN</name>
<dbReference type="RefSeq" id="WP_258790054.1">
    <property type="nucleotide sequence ID" value="NZ_JANUGQ010000026.1"/>
</dbReference>
<accession>A0ABT2CMU2</accession>
<dbReference type="EMBL" id="JANUGQ010000026">
    <property type="protein sequence ID" value="MCS0638748.1"/>
    <property type="molecule type" value="Genomic_DNA"/>
</dbReference>
<dbReference type="Proteomes" id="UP001431313">
    <property type="component" value="Unassembled WGS sequence"/>
</dbReference>
<evidence type="ECO:0000313" key="1">
    <source>
        <dbReference type="EMBL" id="MCS0638748.1"/>
    </source>
</evidence>
<reference evidence="1" key="1">
    <citation type="submission" date="2022-08" db="EMBL/GenBank/DDBJ databases">
        <authorList>
            <person name="Somphong A."/>
            <person name="Phongsopitanun W."/>
        </authorList>
    </citation>
    <scope>NUCLEOTIDE SEQUENCE</scope>
    <source>
        <strain evidence="1">LP05-1</strain>
    </source>
</reference>
<comment type="caution">
    <text evidence="1">The sequence shown here is derived from an EMBL/GenBank/DDBJ whole genome shotgun (WGS) entry which is preliminary data.</text>
</comment>
<gene>
    <name evidence="1" type="ORF">NX801_24445</name>
</gene>
<protein>
    <submittedName>
        <fullName evidence="1">Uncharacterized protein</fullName>
    </submittedName>
</protein>
<organism evidence="1 2">
    <name type="scientific">Streptomyces pyxinae</name>
    <dbReference type="NCBI Taxonomy" id="2970734"/>
    <lineage>
        <taxon>Bacteria</taxon>
        <taxon>Bacillati</taxon>
        <taxon>Actinomycetota</taxon>
        <taxon>Actinomycetes</taxon>
        <taxon>Kitasatosporales</taxon>
        <taxon>Streptomycetaceae</taxon>
        <taxon>Streptomyces</taxon>
    </lineage>
</organism>